<name>A0A6V8MSW5_9BACT</name>
<organism evidence="2 3">
    <name type="scientific">Geomonas paludis</name>
    <dbReference type="NCBI Taxonomy" id="2740185"/>
    <lineage>
        <taxon>Bacteria</taxon>
        <taxon>Pseudomonadati</taxon>
        <taxon>Thermodesulfobacteriota</taxon>
        <taxon>Desulfuromonadia</taxon>
        <taxon>Geobacterales</taxon>
        <taxon>Geobacteraceae</taxon>
        <taxon>Geomonas</taxon>
    </lineage>
</organism>
<evidence type="ECO:0000313" key="3">
    <source>
        <dbReference type="Proteomes" id="UP000568888"/>
    </source>
</evidence>
<evidence type="ECO:0000256" key="1">
    <source>
        <dbReference type="SAM" id="Coils"/>
    </source>
</evidence>
<dbReference type="AlphaFoldDB" id="A0A6V8MSW5"/>
<dbReference type="Proteomes" id="UP000568888">
    <property type="component" value="Unassembled WGS sequence"/>
</dbReference>
<comment type="caution">
    <text evidence="2">The sequence shown here is derived from an EMBL/GenBank/DDBJ whole genome shotgun (WGS) entry which is preliminary data.</text>
</comment>
<accession>A0A6V8MSW5</accession>
<dbReference type="RefSeq" id="WP_183345896.1">
    <property type="nucleotide sequence ID" value="NZ_BLXY01000001.1"/>
</dbReference>
<dbReference type="EMBL" id="BLXY01000001">
    <property type="protein sequence ID" value="GFO63180.1"/>
    <property type="molecule type" value="Genomic_DNA"/>
</dbReference>
<proteinExistence type="predicted"/>
<feature type="coiled-coil region" evidence="1">
    <location>
        <begin position="10"/>
        <end position="37"/>
    </location>
</feature>
<sequence>MNATRKSAASTEAQLVLENLKEAVAQALEKKRRLGQYAVIWKDGKPVLTGDDAPKTAETQK</sequence>
<gene>
    <name evidence="2" type="ORF">GMPD_10990</name>
</gene>
<protein>
    <submittedName>
        <fullName evidence="2">Uncharacterized protein</fullName>
    </submittedName>
</protein>
<reference evidence="3" key="1">
    <citation type="submission" date="2020-06" db="EMBL/GenBank/DDBJ databases">
        <title>Draft genomic sequecing of Geomonas sp. Red736.</title>
        <authorList>
            <person name="Itoh H."/>
            <person name="Xu Z.X."/>
            <person name="Ushijima N."/>
            <person name="Masuda Y."/>
            <person name="Shiratori Y."/>
            <person name="Senoo K."/>
        </authorList>
    </citation>
    <scope>NUCLEOTIDE SEQUENCE [LARGE SCALE GENOMIC DNA]</scope>
    <source>
        <strain evidence="3">Red736</strain>
    </source>
</reference>
<evidence type="ECO:0000313" key="2">
    <source>
        <dbReference type="EMBL" id="GFO63180.1"/>
    </source>
</evidence>
<keyword evidence="1" id="KW-0175">Coiled coil</keyword>